<dbReference type="InterPro" id="IPR012338">
    <property type="entry name" value="Beta-lactam/transpept-like"/>
</dbReference>
<dbReference type="OrthoDB" id="262125at2"/>
<dbReference type="PANTHER" id="PTHR43283">
    <property type="entry name" value="BETA-LACTAMASE-RELATED"/>
    <property type="match status" value="1"/>
</dbReference>
<dbReference type="PANTHER" id="PTHR43283:SF3">
    <property type="entry name" value="BETA-LACTAMASE FAMILY PROTEIN (AFU_ORTHOLOGUE AFUA_5G07500)"/>
    <property type="match status" value="1"/>
</dbReference>
<keyword evidence="3" id="KW-1185">Reference proteome</keyword>
<dbReference type="Gene3D" id="3.40.710.10">
    <property type="entry name" value="DD-peptidase/beta-lactamase superfamily"/>
    <property type="match status" value="1"/>
</dbReference>
<dbReference type="AlphaFoldDB" id="A0A6P2BYK2"/>
<dbReference type="InterPro" id="IPR050789">
    <property type="entry name" value="Diverse_Enzym_Activities"/>
</dbReference>
<dbReference type="RefSeq" id="WP_145855924.1">
    <property type="nucleotide sequence ID" value="NZ_RPFW01000004.1"/>
</dbReference>
<dbReference type="Pfam" id="PF00144">
    <property type="entry name" value="Beta-lactamase"/>
    <property type="match status" value="1"/>
</dbReference>
<evidence type="ECO:0000313" key="2">
    <source>
        <dbReference type="EMBL" id="TVZ03296.1"/>
    </source>
</evidence>
<reference evidence="2 3" key="1">
    <citation type="submission" date="2018-11" db="EMBL/GenBank/DDBJ databases">
        <title>Trebonia kvetii gen.nov., sp.nov., a novel acidophilic actinobacterium, and proposal of the new actinobacterial family Treboniaceae fam. nov.</title>
        <authorList>
            <person name="Rapoport D."/>
            <person name="Sagova-Mareckova M."/>
            <person name="Sedlacek I."/>
            <person name="Provaznik J."/>
            <person name="Kralova S."/>
            <person name="Pavlinic D."/>
            <person name="Benes V."/>
            <person name="Kopecky J."/>
        </authorList>
    </citation>
    <scope>NUCLEOTIDE SEQUENCE [LARGE SCALE GENOMIC DNA]</scope>
    <source>
        <strain evidence="2 3">15Tr583</strain>
    </source>
</reference>
<accession>A0A6P2BYK2</accession>
<dbReference type="EMBL" id="RPFW01000004">
    <property type="protein sequence ID" value="TVZ03296.1"/>
    <property type="molecule type" value="Genomic_DNA"/>
</dbReference>
<dbReference type="InterPro" id="IPR001466">
    <property type="entry name" value="Beta-lactam-related"/>
</dbReference>
<organism evidence="2 3">
    <name type="scientific">Trebonia kvetii</name>
    <dbReference type="NCBI Taxonomy" id="2480626"/>
    <lineage>
        <taxon>Bacteria</taxon>
        <taxon>Bacillati</taxon>
        <taxon>Actinomycetota</taxon>
        <taxon>Actinomycetes</taxon>
        <taxon>Streptosporangiales</taxon>
        <taxon>Treboniaceae</taxon>
        <taxon>Trebonia</taxon>
    </lineage>
</organism>
<name>A0A6P2BYK2_9ACTN</name>
<evidence type="ECO:0000259" key="1">
    <source>
        <dbReference type="Pfam" id="PF00144"/>
    </source>
</evidence>
<dbReference type="Proteomes" id="UP000460272">
    <property type="component" value="Unassembled WGS sequence"/>
</dbReference>
<feature type="domain" description="Beta-lactamase-related" evidence="1">
    <location>
        <begin position="13"/>
        <end position="337"/>
    </location>
</feature>
<proteinExistence type="predicted"/>
<comment type="caution">
    <text evidence="2">The sequence shown here is derived from an EMBL/GenBank/DDBJ whole genome shotgun (WGS) entry which is preliminary data.</text>
</comment>
<sequence>MANLDEVSGWLSANLSELLAKYKVPGAAVGVYSGGQVVDFASGVLSHATGVEATTDSVFQIGSITKTWTGTLIMQLADEGLLDIDKTVVSYLPDFELADSEAAATMTVRQLLCHTAGFEGDIFTDTGNNDDCVEKYVATLRTDPQLFPPGEMFSYNNAGYCVLGRIVEVLRGKPFDQALREHLFAPLGLAHAATDANSAILFRAAIGHLPNPEDPDGNPVPAPIYNFAKSNAPAGSALAMRPRDLLAFAAMHLNKGVAADGTRVLSAESVAAMQAVEVTLPPLGLMGDHWGLSWELFDLEGGRVFGHDGGTIGQSAFLRIVPGADAAIALLTNGGNTIGLYFEIYAHLLRELAGIEIPAHPLPPAEPASIDAARFLGTYANSVGKSEITQDEDGRIWMTDTPLGELAALVGEVERTELVHLTHDTLIPVEPKYGLHLPQVFIGDDGSGRALFIHTGRAMRRSAESNTGDS</sequence>
<keyword evidence="2" id="KW-0378">Hydrolase</keyword>
<evidence type="ECO:0000313" key="3">
    <source>
        <dbReference type="Proteomes" id="UP000460272"/>
    </source>
</evidence>
<protein>
    <submittedName>
        <fullName evidence="2">Class A beta-lactamase-related serine hydrolase</fullName>
    </submittedName>
</protein>
<dbReference type="GO" id="GO:0016787">
    <property type="term" value="F:hydrolase activity"/>
    <property type="evidence" value="ECO:0007669"/>
    <property type="project" value="UniProtKB-KW"/>
</dbReference>
<dbReference type="SUPFAM" id="SSF56601">
    <property type="entry name" value="beta-lactamase/transpeptidase-like"/>
    <property type="match status" value="1"/>
</dbReference>
<gene>
    <name evidence="2" type="ORF">EAS64_23050</name>
</gene>